<keyword evidence="13" id="KW-0030">Aminoacyl-tRNA synthetase</keyword>
<evidence type="ECO:0000313" key="18">
    <source>
        <dbReference type="Proteomes" id="UP000033815"/>
    </source>
</evidence>
<dbReference type="SUPFAM" id="SSF54001">
    <property type="entry name" value="Cysteine proteinases"/>
    <property type="match status" value="1"/>
</dbReference>
<keyword evidence="6" id="KW-0479">Metal-binding</keyword>
<dbReference type="Gene3D" id="3.30.70.380">
    <property type="entry name" value="Ferrodoxin-fold anticodon-binding domain"/>
    <property type="match status" value="1"/>
</dbReference>
<dbReference type="GO" id="GO:0000287">
    <property type="term" value="F:magnesium ion binding"/>
    <property type="evidence" value="ECO:0007669"/>
    <property type="project" value="InterPro"/>
</dbReference>
<dbReference type="GO" id="GO:0009328">
    <property type="term" value="C:phenylalanine-tRNA ligase complex"/>
    <property type="evidence" value="ECO:0007669"/>
    <property type="project" value="TreeGrafter"/>
</dbReference>
<dbReference type="SUPFAM" id="SSF56037">
    <property type="entry name" value="PheT/TilS domain"/>
    <property type="match status" value="1"/>
</dbReference>
<reference evidence="17 18" key="1">
    <citation type="journal article" date="2015" name="Nature">
        <title>rRNA introns, odd ribosomes, and small enigmatic genomes across a large radiation of phyla.</title>
        <authorList>
            <person name="Brown C.T."/>
            <person name="Hug L.A."/>
            <person name="Thomas B.C."/>
            <person name="Sharon I."/>
            <person name="Castelle C.J."/>
            <person name="Singh A."/>
            <person name="Wilkins M.J."/>
            <person name="Williams K.H."/>
            <person name="Banfield J.F."/>
        </authorList>
    </citation>
    <scope>NUCLEOTIDE SEQUENCE [LARGE SCALE GENOMIC DNA]</scope>
</reference>
<evidence type="ECO:0000256" key="5">
    <source>
        <dbReference type="ARBA" id="ARBA00022670"/>
    </source>
</evidence>
<evidence type="ECO:0000256" key="13">
    <source>
        <dbReference type="ARBA" id="ARBA00023146"/>
    </source>
</evidence>
<dbReference type="Pfam" id="PF17759">
    <property type="entry name" value="tRNA_synthFbeta"/>
    <property type="match status" value="1"/>
</dbReference>
<keyword evidence="8" id="KW-0378">Hydrolase</keyword>
<dbReference type="PROSITE" id="PS51447">
    <property type="entry name" value="FDX_ACB"/>
    <property type="match status" value="1"/>
</dbReference>
<dbReference type="GO" id="GO:0006432">
    <property type="term" value="P:phenylalanyl-tRNA aminoacylation"/>
    <property type="evidence" value="ECO:0007669"/>
    <property type="project" value="InterPro"/>
</dbReference>
<evidence type="ECO:0000259" key="16">
    <source>
        <dbReference type="PROSITE" id="PS51935"/>
    </source>
</evidence>
<dbReference type="InterPro" id="IPR020825">
    <property type="entry name" value="Phe-tRNA_synthase-like_B3/B4"/>
</dbReference>
<evidence type="ECO:0000256" key="10">
    <source>
        <dbReference type="ARBA" id="ARBA00022840"/>
    </source>
</evidence>
<dbReference type="Gene3D" id="3.30.56.10">
    <property type="match status" value="2"/>
</dbReference>
<dbReference type="InterPro" id="IPR045864">
    <property type="entry name" value="aa-tRNA-synth_II/BPL/LPL"/>
</dbReference>
<evidence type="ECO:0000256" key="9">
    <source>
        <dbReference type="ARBA" id="ARBA00022807"/>
    </source>
</evidence>
<dbReference type="InterPro" id="IPR045060">
    <property type="entry name" value="Phe-tRNA-ligase_IIc_bsu"/>
</dbReference>
<dbReference type="SMART" id="SM00874">
    <property type="entry name" value="B5"/>
    <property type="match status" value="1"/>
</dbReference>
<comment type="caution">
    <text evidence="17">The sequence shown here is derived from an EMBL/GenBank/DDBJ whole genome shotgun (WGS) entry which is preliminary data.</text>
</comment>
<dbReference type="InterPro" id="IPR038765">
    <property type="entry name" value="Papain-like_cys_pep_sf"/>
</dbReference>
<dbReference type="EMBL" id="LCHP01000001">
    <property type="protein sequence ID" value="KKT37203.1"/>
    <property type="molecule type" value="Genomic_DNA"/>
</dbReference>
<dbReference type="GO" id="GO:0003723">
    <property type="term" value="F:RNA binding"/>
    <property type="evidence" value="ECO:0007669"/>
    <property type="project" value="InterPro"/>
</dbReference>
<evidence type="ECO:0000256" key="12">
    <source>
        <dbReference type="ARBA" id="ARBA00022917"/>
    </source>
</evidence>
<keyword evidence="10" id="KW-0067">ATP-binding</keyword>
<dbReference type="Pfam" id="PF03147">
    <property type="entry name" value="FDX-ACB"/>
    <property type="match status" value="1"/>
</dbReference>
<evidence type="ECO:0000313" key="17">
    <source>
        <dbReference type="EMBL" id="KKT37203.1"/>
    </source>
</evidence>
<comment type="similarity">
    <text evidence="2">Belongs to the peptidase C40 family.</text>
</comment>
<dbReference type="EC" id="6.1.1.20" evidence="3"/>
<dbReference type="SUPFAM" id="SSF54991">
    <property type="entry name" value="Anticodon-binding domain of PheRS"/>
    <property type="match status" value="1"/>
</dbReference>
<proteinExistence type="inferred from homology"/>
<dbReference type="AlphaFoldDB" id="A0A837IB09"/>
<keyword evidence="5" id="KW-0645">Protease</keyword>
<evidence type="ECO:0000256" key="2">
    <source>
        <dbReference type="ARBA" id="ARBA00007074"/>
    </source>
</evidence>
<feature type="domain" description="B5" evidence="15">
    <location>
        <begin position="302"/>
        <end position="531"/>
    </location>
</feature>
<dbReference type="InterPro" id="IPR005147">
    <property type="entry name" value="tRNA_synthase_B5-dom"/>
</dbReference>
<dbReference type="SUPFAM" id="SSF46955">
    <property type="entry name" value="Putative DNA-binding domain"/>
    <property type="match status" value="2"/>
</dbReference>
<keyword evidence="11" id="KW-0460">Magnesium</keyword>
<comment type="cofactor">
    <cofactor evidence="1">
        <name>Mg(2+)</name>
        <dbReference type="ChEBI" id="CHEBI:18420"/>
    </cofactor>
</comment>
<dbReference type="Pfam" id="PF03484">
    <property type="entry name" value="B5"/>
    <property type="match status" value="1"/>
</dbReference>
<dbReference type="Pfam" id="PF03483">
    <property type="entry name" value="B3_4"/>
    <property type="match status" value="1"/>
</dbReference>
<dbReference type="InterPro" id="IPR036690">
    <property type="entry name" value="Fdx_antiC-bd_sf"/>
</dbReference>
<dbReference type="InterPro" id="IPR005121">
    <property type="entry name" value="Fdx_antiC-bd"/>
</dbReference>
<evidence type="ECO:0000256" key="7">
    <source>
        <dbReference type="ARBA" id="ARBA00022741"/>
    </source>
</evidence>
<dbReference type="Gene3D" id="3.30.930.10">
    <property type="entry name" value="Bira Bifunctional Protein, Domain 2"/>
    <property type="match status" value="1"/>
</dbReference>
<keyword evidence="7" id="KW-0547">Nucleotide-binding</keyword>
<dbReference type="SUPFAM" id="SSF55681">
    <property type="entry name" value="Class II aaRS and biotin synthetases"/>
    <property type="match status" value="1"/>
</dbReference>
<feature type="domain" description="FDX-ACB" evidence="14">
    <location>
        <begin position="712"/>
        <end position="800"/>
    </location>
</feature>
<dbReference type="GO" id="GO:0008234">
    <property type="term" value="F:cysteine-type peptidase activity"/>
    <property type="evidence" value="ECO:0007669"/>
    <property type="project" value="UniProtKB-KW"/>
</dbReference>
<dbReference type="SMART" id="SM00896">
    <property type="entry name" value="FDX-ACB"/>
    <property type="match status" value="1"/>
</dbReference>
<dbReference type="Gene3D" id="3.50.40.10">
    <property type="entry name" value="Phenylalanyl-trna Synthetase, Chain B, domain 3"/>
    <property type="match status" value="1"/>
</dbReference>
<evidence type="ECO:0000256" key="11">
    <source>
        <dbReference type="ARBA" id="ARBA00022842"/>
    </source>
</evidence>
<name>A0A837IB09_9BACT</name>
<evidence type="ECO:0000256" key="6">
    <source>
        <dbReference type="ARBA" id="ARBA00022723"/>
    </source>
</evidence>
<dbReference type="GO" id="GO:0006508">
    <property type="term" value="P:proteolysis"/>
    <property type="evidence" value="ECO:0007669"/>
    <property type="project" value="UniProtKB-KW"/>
</dbReference>
<evidence type="ECO:0000259" key="14">
    <source>
        <dbReference type="PROSITE" id="PS51447"/>
    </source>
</evidence>
<keyword evidence="4 17" id="KW-0436">Ligase</keyword>
<dbReference type="GO" id="GO:0004826">
    <property type="term" value="F:phenylalanine-tRNA ligase activity"/>
    <property type="evidence" value="ECO:0007669"/>
    <property type="project" value="UniProtKB-EC"/>
</dbReference>
<evidence type="ECO:0000256" key="8">
    <source>
        <dbReference type="ARBA" id="ARBA00022801"/>
    </source>
</evidence>
<dbReference type="InterPro" id="IPR009061">
    <property type="entry name" value="DNA-bd_dom_put_sf"/>
</dbReference>
<evidence type="ECO:0000256" key="4">
    <source>
        <dbReference type="ARBA" id="ARBA00022598"/>
    </source>
</evidence>
<keyword evidence="9" id="KW-0788">Thiol protease</keyword>
<dbReference type="PANTHER" id="PTHR10947">
    <property type="entry name" value="PHENYLALANYL-TRNA SYNTHETASE BETA CHAIN AND LEUCINE-RICH REPEAT-CONTAINING PROTEIN 47"/>
    <property type="match status" value="1"/>
</dbReference>
<dbReference type="InterPro" id="IPR005146">
    <property type="entry name" value="B3/B4_tRNA-bd"/>
</dbReference>
<evidence type="ECO:0000256" key="3">
    <source>
        <dbReference type="ARBA" id="ARBA00012814"/>
    </source>
</evidence>
<feature type="domain" description="NlpC/P60" evidence="16">
    <location>
        <begin position="342"/>
        <end position="492"/>
    </location>
</feature>
<dbReference type="GO" id="GO:0005524">
    <property type="term" value="F:ATP binding"/>
    <property type="evidence" value="ECO:0007669"/>
    <property type="project" value="UniProtKB-KW"/>
</dbReference>
<protein>
    <recommendedName>
        <fullName evidence="3">phenylalanine--tRNA ligase</fullName>
        <ecNumber evidence="3">6.1.1.20</ecNumber>
    </recommendedName>
</protein>
<dbReference type="SMART" id="SM00873">
    <property type="entry name" value="B3_4"/>
    <property type="match status" value="1"/>
</dbReference>
<dbReference type="InterPro" id="IPR041616">
    <property type="entry name" value="PheRS_beta_core"/>
</dbReference>
<accession>A0A837IB09</accession>
<dbReference type="Gene3D" id="3.90.1720.10">
    <property type="entry name" value="endopeptidase domain like (from Nostoc punctiforme)"/>
    <property type="match status" value="1"/>
</dbReference>
<dbReference type="PANTHER" id="PTHR10947:SF0">
    <property type="entry name" value="PHENYLALANINE--TRNA LIGASE BETA SUBUNIT"/>
    <property type="match status" value="1"/>
</dbReference>
<sequence>MNIPVSYKTLTRYLDGIPNPAKLSDILLTHICEVEGVENKDDDTIFELKVTPDRGHLLSYIGLAREVSVFSDAKLKVFSPKVSTSQIKSKLNVEIREPKACLRYVGRVVEGVDGRESPVWLKEALEAVGQRSINAIVDVTNFVMLELGQPMHAFDADKLSRDSNGDIKIIVRNSDKGEKIETLDGKDIALPEGTLVIADGSELPNSRLGRRPLAIAGVKGGAHAGVGENVNTIVLESATFDSALVRKASASVNIRTDSSRRFEHNRAPEIAPIAMERATELLLEIFPEAKAGEIVDVYPRPSNPYRVSMSPGDIARTLGISYSEKDLSRTLTSLGFEYEKIKNPAEKIALRAKELVGTPYFYGASVRFDAPNKFDCSGFATYLYLEAGIKIPRMSVDQYVFGEEVSLGALQVGDLIFSVNEGSEIYHESIEWMKGTKVPEQGIDHVGVYVGDGMIAHASRYNKSVGEAGGVFIEKLSDSPRFKNITGARRISSINEERFSVTAPSERFDIRISADIAEEVVRLIGYEKIPVAKLTDDGFVPVHNDVYDAMQRARNTLASLGFSEIFTYAFRKEGKVELANPIAEGVNFLRDNLTDGMSEALVFNARNAPLLGVDMVLMFEIGTVFFAPEKESIHISVGANVTKSMKQSAKEEMERKILHQAHKAVEEALGAPVSWGEEGSVWECPLPVRKIESGKYEPLISSSASAPYKRISAYPFVLRDIAMWAPANVTKDEIVKIIRAEGTELLVRDRLFDVFTKDSKTSYAFNLVFQSQERTLSFVEVNEVMSHITAKLLAKDLEVR</sequence>
<evidence type="ECO:0000256" key="1">
    <source>
        <dbReference type="ARBA" id="ARBA00001946"/>
    </source>
</evidence>
<dbReference type="InterPro" id="IPR000064">
    <property type="entry name" value="NLP_P60_dom"/>
</dbReference>
<evidence type="ECO:0000259" key="15">
    <source>
        <dbReference type="PROSITE" id="PS51483"/>
    </source>
</evidence>
<keyword evidence="12" id="KW-0648">Protein biosynthesis</keyword>
<organism evidence="17 18">
    <name type="scientific">Candidatus Nomurabacteria bacterium GW2011_GWB1_44_12</name>
    <dbReference type="NCBI Taxonomy" id="1618748"/>
    <lineage>
        <taxon>Bacteria</taxon>
        <taxon>Candidatus Nomuraibacteriota</taxon>
    </lineage>
</organism>
<dbReference type="Proteomes" id="UP000033815">
    <property type="component" value="Unassembled WGS sequence"/>
</dbReference>
<dbReference type="PROSITE" id="PS51483">
    <property type="entry name" value="B5"/>
    <property type="match status" value="1"/>
</dbReference>
<dbReference type="Pfam" id="PF00877">
    <property type="entry name" value="NLPC_P60"/>
    <property type="match status" value="1"/>
</dbReference>
<gene>
    <name evidence="17" type="ORF">UW25_C0001G0011</name>
</gene>
<dbReference type="PROSITE" id="PS51935">
    <property type="entry name" value="NLPC_P60"/>
    <property type="match status" value="1"/>
</dbReference>